<dbReference type="InterPro" id="IPR004843">
    <property type="entry name" value="Calcineurin-like_PHP"/>
</dbReference>
<evidence type="ECO:0000259" key="1">
    <source>
        <dbReference type="Pfam" id="PF00149"/>
    </source>
</evidence>
<gene>
    <name evidence="2" type="ORF">ACFSQS_12875</name>
</gene>
<dbReference type="Proteomes" id="UP001597441">
    <property type="component" value="Unassembled WGS sequence"/>
</dbReference>
<evidence type="ECO:0000313" key="3">
    <source>
        <dbReference type="Proteomes" id="UP001597441"/>
    </source>
</evidence>
<dbReference type="EMBL" id="JBHULK010000005">
    <property type="protein sequence ID" value="MFD2536002.1"/>
    <property type="molecule type" value="Genomic_DNA"/>
</dbReference>
<dbReference type="Pfam" id="PF00149">
    <property type="entry name" value="Metallophos"/>
    <property type="match status" value="1"/>
</dbReference>
<name>A0ABW5JVP6_9FLAO</name>
<keyword evidence="3" id="KW-1185">Reference proteome</keyword>
<evidence type="ECO:0000313" key="2">
    <source>
        <dbReference type="EMBL" id="MFD2536002.1"/>
    </source>
</evidence>
<dbReference type="RefSeq" id="WP_388019594.1">
    <property type="nucleotide sequence ID" value="NZ_JBHUDT010000005.1"/>
</dbReference>
<proteinExistence type="predicted"/>
<dbReference type="InterPro" id="IPR029052">
    <property type="entry name" value="Metallo-depent_PP-like"/>
</dbReference>
<dbReference type="Gene3D" id="3.60.21.10">
    <property type="match status" value="1"/>
</dbReference>
<dbReference type="PANTHER" id="PTHR16509">
    <property type="match status" value="1"/>
</dbReference>
<reference evidence="3" key="1">
    <citation type="journal article" date="2019" name="Int. J. Syst. Evol. Microbiol.">
        <title>The Global Catalogue of Microorganisms (GCM) 10K type strain sequencing project: providing services to taxonomists for standard genome sequencing and annotation.</title>
        <authorList>
            <consortium name="The Broad Institute Genomics Platform"/>
            <consortium name="The Broad Institute Genome Sequencing Center for Infectious Disease"/>
            <person name="Wu L."/>
            <person name="Ma J."/>
        </authorList>
    </citation>
    <scope>NUCLEOTIDE SEQUENCE [LARGE SCALE GENOMIC DNA]</scope>
    <source>
        <strain evidence="3">KCTC 42903</strain>
    </source>
</reference>
<feature type="domain" description="Calcineurin-like phosphoesterase" evidence="1">
    <location>
        <begin position="28"/>
        <end position="245"/>
    </location>
</feature>
<protein>
    <submittedName>
        <fullName evidence="2">Metallophosphoesterase</fullName>
    </submittedName>
</protein>
<dbReference type="PANTHER" id="PTHR16509:SF1">
    <property type="entry name" value="MANGANESE-DEPENDENT ADP-RIBOSE_CDP-ALCOHOL DIPHOSPHATASE"/>
    <property type="match status" value="1"/>
</dbReference>
<comment type="caution">
    <text evidence="2">The sequence shown here is derived from an EMBL/GenBank/DDBJ whole genome shotgun (WGS) entry which is preliminary data.</text>
</comment>
<sequence length="297" mass="34398">MKKVIFLAILVIACKSKTETNPFTDFEIGIIADCQYCNCETQGNRFYKQSIGKFKSAVEKLNTKELDYTIHLGDFIDRNFESFDSVLPIWNSLKSEKYHVLGNHDFSVSDSLKPLVPTTMGLKNRYYSFIKNNWRFIVLDGNDLSYYGVIANSKKKETDSLFKLLKNEDEPNLKTWNGGLSLDQLQWVKEELNQAKNKNEYVGFYCHFPAGRNGDAHNLWNYKQFLQLIDSYDNVKFYFNGHNHNGDYLEKNSVHHLTFKGMLDTKNTSAFATAKFTKDSIFIKGYGREITRALKIN</sequence>
<organism evidence="2 3">
    <name type="scientific">Gelatiniphilus marinus</name>
    <dbReference type="NCBI Taxonomy" id="1759464"/>
    <lineage>
        <taxon>Bacteria</taxon>
        <taxon>Pseudomonadati</taxon>
        <taxon>Bacteroidota</taxon>
        <taxon>Flavobacteriia</taxon>
        <taxon>Flavobacteriales</taxon>
        <taxon>Flavobacteriaceae</taxon>
        <taxon>Gelatiniphilus</taxon>
    </lineage>
</organism>
<accession>A0ABW5JVP6</accession>
<dbReference type="SUPFAM" id="SSF56300">
    <property type="entry name" value="Metallo-dependent phosphatases"/>
    <property type="match status" value="1"/>
</dbReference>